<protein>
    <recommendedName>
        <fullName evidence="1">MlaB-like STAS domain-containing protein</fullName>
    </recommendedName>
</protein>
<feature type="domain" description="MlaB-like STAS" evidence="1">
    <location>
        <begin position="29"/>
        <end position="76"/>
    </location>
</feature>
<name>A0ABP6VZX2_9GAMM</name>
<dbReference type="InterPro" id="IPR058548">
    <property type="entry name" value="MlaB-like_STAS"/>
</dbReference>
<evidence type="ECO:0000313" key="2">
    <source>
        <dbReference type="EMBL" id="GAA3541884.1"/>
    </source>
</evidence>
<evidence type="ECO:0000313" key="3">
    <source>
        <dbReference type="Proteomes" id="UP001500795"/>
    </source>
</evidence>
<dbReference type="Pfam" id="PF13466">
    <property type="entry name" value="STAS_2"/>
    <property type="match status" value="1"/>
</dbReference>
<keyword evidence="3" id="KW-1185">Reference proteome</keyword>
<dbReference type="RefSeq" id="WP_344957936.1">
    <property type="nucleotide sequence ID" value="NZ_BAABCX010000002.1"/>
</dbReference>
<dbReference type="SUPFAM" id="SSF52091">
    <property type="entry name" value="SpoIIaa-like"/>
    <property type="match status" value="1"/>
</dbReference>
<dbReference type="Proteomes" id="UP001500795">
    <property type="component" value="Unassembled WGS sequence"/>
</dbReference>
<sequence>MKLTRPLTKAELPKYWSERQQYFGAADADLSQVTQMDSVGLAFLVQWSQVLAETDKTLELRSPPAAFHSLAHLYGVSQLFALVPNNPGSQNGSE</sequence>
<evidence type="ECO:0000259" key="1">
    <source>
        <dbReference type="Pfam" id="PF13466"/>
    </source>
</evidence>
<dbReference type="InterPro" id="IPR036513">
    <property type="entry name" value="STAS_dom_sf"/>
</dbReference>
<dbReference type="CDD" id="cd07043">
    <property type="entry name" value="STAS_anti-anti-sigma_factors"/>
    <property type="match status" value="1"/>
</dbReference>
<dbReference type="EMBL" id="BAABCX010000002">
    <property type="protein sequence ID" value="GAA3541884.1"/>
    <property type="molecule type" value="Genomic_DNA"/>
</dbReference>
<dbReference type="Gene3D" id="3.30.750.24">
    <property type="entry name" value="STAS domain"/>
    <property type="match status" value="1"/>
</dbReference>
<gene>
    <name evidence="2" type="ORF">GCM10022394_22290</name>
</gene>
<proteinExistence type="predicted"/>
<reference evidence="3" key="1">
    <citation type="journal article" date="2019" name="Int. J. Syst. Evol. Microbiol.">
        <title>The Global Catalogue of Microorganisms (GCM) 10K type strain sequencing project: providing services to taxonomists for standard genome sequencing and annotation.</title>
        <authorList>
            <consortium name="The Broad Institute Genomics Platform"/>
            <consortium name="The Broad Institute Genome Sequencing Center for Infectious Disease"/>
            <person name="Wu L."/>
            <person name="Ma J."/>
        </authorList>
    </citation>
    <scope>NUCLEOTIDE SEQUENCE [LARGE SCALE GENOMIC DNA]</scope>
    <source>
        <strain evidence="3">JCM 17110</strain>
    </source>
</reference>
<comment type="caution">
    <text evidence="2">The sequence shown here is derived from an EMBL/GenBank/DDBJ whole genome shotgun (WGS) entry which is preliminary data.</text>
</comment>
<organism evidence="2 3">
    <name type="scientific">Zobellella aerophila</name>
    <dbReference type="NCBI Taxonomy" id="870480"/>
    <lineage>
        <taxon>Bacteria</taxon>
        <taxon>Pseudomonadati</taxon>
        <taxon>Pseudomonadota</taxon>
        <taxon>Gammaproteobacteria</taxon>
        <taxon>Aeromonadales</taxon>
        <taxon>Aeromonadaceae</taxon>
        <taxon>Zobellella</taxon>
    </lineage>
</organism>
<accession>A0ABP6VZX2</accession>